<name>A0A943I603_9FIRM</name>
<protein>
    <submittedName>
        <fullName evidence="2">Transposase</fullName>
    </submittedName>
</protein>
<organism evidence="2 3">
    <name type="scientific">Acidaminococcus intestini</name>
    <dbReference type="NCBI Taxonomy" id="187327"/>
    <lineage>
        <taxon>Bacteria</taxon>
        <taxon>Bacillati</taxon>
        <taxon>Bacillota</taxon>
        <taxon>Negativicutes</taxon>
        <taxon>Acidaminococcales</taxon>
        <taxon>Acidaminococcaceae</taxon>
        <taxon>Acidaminococcus</taxon>
    </lineage>
</organism>
<dbReference type="EMBL" id="JAGZCZ010000009">
    <property type="protein sequence ID" value="MBS5520208.1"/>
    <property type="molecule type" value="Genomic_DNA"/>
</dbReference>
<comment type="caution">
    <text evidence="2">The sequence shown here is derived from an EMBL/GenBank/DDBJ whole genome shotgun (WGS) entry which is preliminary data.</text>
</comment>
<evidence type="ECO:0000259" key="1">
    <source>
        <dbReference type="Pfam" id="PF01610"/>
    </source>
</evidence>
<feature type="domain" description="Transposase IS204/IS1001/IS1096/IS1165 DDE" evidence="1">
    <location>
        <begin position="5"/>
        <end position="52"/>
    </location>
</feature>
<dbReference type="AlphaFoldDB" id="A0A943I603"/>
<reference evidence="2" key="1">
    <citation type="submission" date="2021-02" db="EMBL/GenBank/DDBJ databases">
        <title>Infant gut strain persistence is associated with maternal origin, phylogeny, and functional potential including surface adhesion and iron acquisition.</title>
        <authorList>
            <person name="Lou Y.C."/>
        </authorList>
    </citation>
    <scope>NUCLEOTIDE SEQUENCE</scope>
    <source>
        <strain evidence="2">L3_106_000M1_dasL3_106_000M1_concoct_15</strain>
    </source>
</reference>
<dbReference type="Pfam" id="PF01610">
    <property type="entry name" value="DDE_Tnp_ISL3"/>
    <property type="match status" value="1"/>
</dbReference>
<gene>
    <name evidence="2" type="ORF">KHX13_07780</name>
</gene>
<evidence type="ECO:0000313" key="3">
    <source>
        <dbReference type="Proteomes" id="UP000754226"/>
    </source>
</evidence>
<dbReference type="InterPro" id="IPR002560">
    <property type="entry name" value="Transposase_DDE"/>
</dbReference>
<accession>A0A943I603</accession>
<proteinExistence type="predicted"/>
<dbReference type="Proteomes" id="UP000754226">
    <property type="component" value="Unassembled WGS sequence"/>
</dbReference>
<evidence type="ECO:0000313" key="2">
    <source>
        <dbReference type="EMBL" id="MBS5520208.1"/>
    </source>
</evidence>
<sequence>MGIRFAKLKERRIDGLANHAKCPINTGRLEGCNNKIKVAKRNAYGYKNDRYFLP</sequence>